<dbReference type="InterPro" id="IPR038717">
    <property type="entry name" value="Tc1-like_DDE_dom"/>
</dbReference>
<feature type="domain" description="Insertion element IS150 protein InsJ-like helix-turn-helix" evidence="2">
    <location>
        <begin position="20"/>
        <end position="68"/>
    </location>
</feature>
<dbReference type="InterPro" id="IPR009057">
    <property type="entry name" value="Homeodomain-like_sf"/>
</dbReference>
<organism evidence="4 5">
    <name type="scientific">Actinocrinis puniceicyclus</name>
    <dbReference type="NCBI Taxonomy" id="977794"/>
    <lineage>
        <taxon>Bacteria</taxon>
        <taxon>Bacillati</taxon>
        <taxon>Actinomycetota</taxon>
        <taxon>Actinomycetes</taxon>
        <taxon>Catenulisporales</taxon>
        <taxon>Actinospicaceae</taxon>
        <taxon>Actinocrinis</taxon>
    </lineage>
</organism>
<dbReference type="Proteomes" id="UP000677913">
    <property type="component" value="Unassembled WGS sequence"/>
</dbReference>
<sequence length="348" mass="38919">MRLENVDARRIPPQAQEDLRRRVVSAVERGMSQVEAAEVFDVSTRSVSRWWNAFRRKGSKALASGKPGQRPGVQKALSKARQKALCRTILQQTPAQAGGEGLLWTRAEVAALIMRRYRIRLSLPTIGKYLRSWGLSPQRPVRRAYEQNPAAIRAWLTETYPAILAKAKAEGGIVLWLDESGISSTAELGTTWTITGQTPVLPKTGQRFRVNLMAAINNQGRLHFTVYQGSLTVARYLAFLDRLATDYAGSRVHLIADQHPTHKAKTVTSWLAENDQRIVQHFLPGYAPELNPVELLNGDTKREVANKAAPRNRLAMAAAIRAHLHRLQKQPTRVISFFHKPEVTYAAA</sequence>
<protein>
    <submittedName>
        <fullName evidence="4">IS630 family transposase</fullName>
    </submittedName>
</protein>
<feature type="domain" description="Tc1-like transposase DDE" evidence="1">
    <location>
        <begin position="174"/>
        <end position="311"/>
    </location>
</feature>
<dbReference type="EMBL" id="JAGSXH010000339">
    <property type="protein sequence ID" value="MBS2967134.1"/>
    <property type="molecule type" value="Genomic_DNA"/>
</dbReference>
<evidence type="ECO:0000259" key="1">
    <source>
        <dbReference type="Pfam" id="PF13358"/>
    </source>
</evidence>
<reference evidence="4" key="1">
    <citation type="submission" date="2021-04" db="EMBL/GenBank/DDBJ databases">
        <title>Genome based classification of Actinospica acidithermotolerans sp. nov., an actinobacterium isolated from an Indonesian hot spring.</title>
        <authorList>
            <person name="Kusuma A.B."/>
            <person name="Putra K.E."/>
            <person name="Nafisah S."/>
            <person name="Loh J."/>
            <person name="Nouioui I."/>
            <person name="Goodfellow M."/>
        </authorList>
    </citation>
    <scope>NUCLEOTIDE SEQUENCE</scope>
    <source>
        <strain evidence="4">DSM 45618</strain>
    </source>
</reference>
<keyword evidence="5" id="KW-1185">Reference proteome</keyword>
<evidence type="ECO:0000313" key="5">
    <source>
        <dbReference type="Proteomes" id="UP000677913"/>
    </source>
</evidence>
<comment type="caution">
    <text evidence="4">The sequence shown here is derived from an EMBL/GenBank/DDBJ whole genome shotgun (WGS) entry which is preliminary data.</text>
</comment>
<dbReference type="Pfam" id="PF13592">
    <property type="entry name" value="HTH_33"/>
    <property type="match status" value="1"/>
</dbReference>
<dbReference type="Gene3D" id="3.30.420.10">
    <property type="entry name" value="Ribonuclease H-like superfamily/Ribonuclease H"/>
    <property type="match status" value="1"/>
</dbReference>
<dbReference type="InterPro" id="IPR055247">
    <property type="entry name" value="InsJ-like_HTH"/>
</dbReference>
<accession>A0A8J8BHS6</accession>
<dbReference type="AlphaFoldDB" id="A0A8J8BHS6"/>
<name>A0A8J8BHS6_9ACTN</name>
<evidence type="ECO:0000259" key="3">
    <source>
        <dbReference type="Pfam" id="PF13592"/>
    </source>
</evidence>
<dbReference type="Pfam" id="PF13518">
    <property type="entry name" value="HTH_28"/>
    <property type="match status" value="1"/>
</dbReference>
<evidence type="ECO:0000313" key="4">
    <source>
        <dbReference type="EMBL" id="MBS2967134.1"/>
    </source>
</evidence>
<dbReference type="RefSeq" id="WP_211472842.1">
    <property type="nucleotide sequence ID" value="NZ_JAGSXH010000339.1"/>
</dbReference>
<dbReference type="InterPro" id="IPR036397">
    <property type="entry name" value="RNaseH_sf"/>
</dbReference>
<feature type="domain" description="Winged helix-turn helix" evidence="3">
    <location>
        <begin position="101"/>
        <end position="158"/>
    </location>
</feature>
<evidence type="ECO:0000259" key="2">
    <source>
        <dbReference type="Pfam" id="PF13518"/>
    </source>
</evidence>
<proteinExistence type="predicted"/>
<gene>
    <name evidence="4" type="ORF">KGA66_29165</name>
</gene>
<dbReference type="SUPFAM" id="SSF46689">
    <property type="entry name" value="Homeodomain-like"/>
    <property type="match status" value="1"/>
</dbReference>
<dbReference type="InterPro" id="IPR025959">
    <property type="entry name" value="Winged_HTH_dom"/>
</dbReference>
<dbReference type="NCBIfam" id="NF033545">
    <property type="entry name" value="transpos_IS630"/>
    <property type="match status" value="1"/>
</dbReference>
<dbReference type="Pfam" id="PF13358">
    <property type="entry name" value="DDE_3"/>
    <property type="match status" value="1"/>
</dbReference>
<dbReference type="GO" id="GO:0003676">
    <property type="term" value="F:nucleic acid binding"/>
    <property type="evidence" value="ECO:0007669"/>
    <property type="project" value="InterPro"/>
</dbReference>
<dbReference type="InterPro" id="IPR047655">
    <property type="entry name" value="Transpos_IS630-like"/>
</dbReference>